<feature type="transmembrane region" description="Helical" evidence="1">
    <location>
        <begin position="220"/>
        <end position="238"/>
    </location>
</feature>
<feature type="transmembrane region" description="Helical" evidence="1">
    <location>
        <begin position="20"/>
        <end position="42"/>
    </location>
</feature>
<feature type="transmembrane region" description="Helical" evidence="1">
    <location>
        <begin position="146"/>
        <end position="168"/>
    </location>
</feature>
<feature type="transmembrane region" description="Helical" evidence="1">
    <location>
        <begin position="62"/>
        <end position="79"/>
    </location>
</feature>
<feature type="transmembrane region" description="Helical" evidence="1">
    <location>
        <begin position="367"/>
        <end position="392"/>
    </location>
</feature>
<evidence type="ECO:0000256" key="1">
    <source>
        <dbReference type="SAM" id="Phobius"/>
    </source>
</evidence>
<evidence type="ECO:0000313" key="3">
    <source>
        <dbReference type="Proteomes" id="UP001176471"/>
    </source>
</evidence>
<feature type="transmembrane region" description="Helical" evidence="1">
    <location>
        <begin position="180"/>
        <end position="200"/>
    </location>
</feature>
<keyword evidence="1" id="KW-1133">Transmembrane helix</keyword>
<comment type="caution">
    <text evidence="2">The sequence shown here is derived from an EMBL/GenBank/DDBJ whole genome shotgun (WGS) entry which is preliminary data.</text>
</comment>
<dbReference type="InterPro" id="IPR010266">
    <property type="entry name" value="NnrS"/>
</dbReference>
<keyword evidence="1" id="KW-0812">Transmembrane</keyword>
<organism evidence="2 3">
    <name type="scientific">Sphingobium cyanobacteriorum</name>
    <dbReference type="NCBI Taxonomy" id="3063954"/>
    <lineage>
        <taxon>Bacteria</taxon>
        <taxon>Pseudomonadati</taxon>
        <taxon>Pseudomonadota</taxon>
        <taxon>Alphaproteobacteria</taxon>
        <taxon>Sphingomonadales</taxon>
        <taxon>Sphingomonadaceae</taxon>
        <taxon>Sphingobium</taxon>
    </lineage>
</organism>
<evidence type="ECO:0000313" key="2">
    <source>
        <dbReference type="EMBL" id="MDO7837128.1"/>
    </source>
</evidence>
<protein>
    <submittedName>
        <fullName evidence="2">NnrS family protein</fullName>
    </submittedName>
</protein>
<sequence>MTTGEQMRAWRGPAVFSYGFRPFFFAAALWAAMAMVGWVLMLSGWAALPTAFDPVSWHAHEFLFGYLGAVMAGFLLTAVPNWTGRPPITGWPLAILFVLWAAGRAAIAVSNMIPPAVVAAADLALPVALAAAVMREIIAAKNWRNLGVLALLGIFAFGNGVFHCEAARGEFAAQGQGLRIAIGAGVMMIALVGGRIVPAFTRNWLVQNNPGRLPVPPGQVFDKVALAVLLAAVGAWVLRPADSTTAVLLGLAGLLHVLRLGRWAGDRTLGEPLLWILHLGYAFVPLGAIILAAANFLPGTIAPSAGQHLWTAGAIGVMTLAVMARATRGHTGRPLHADGRTAALFVALLGAVTARVAAGIWPVAGPWLYVLSGAAWVAAFGGFCLAYGSMLLGKRQG</sequence>
<keyword evidence="1" id="KW-0472">Membrane</keyword>
<feature type="transmembrane region" description="Helical" evidence="1">
    <location>
        <begin position="339"/>
        <end position="361"/>
    </location>
</feature>
<feature type="transmembrane region" description="Helical" evidence="1">
    <location>
        <begin position="244"/>
        <end position="261"/>
    </location>
</feature>
<name>A0ABT8ZSQ9_9SPHN</name>
<dbReference type="RefSeq" id="WP_304537433.1">
    <property type="nucleotide sequence ID" value="NZ_JAUQOM010000016.1"/>
</dbReference>
<dbReference type="Proteomes" id="UP001176471">
    <property type="component" value="Unassembled WGS sequence"/>
</dbReference>
<dbReference type="EMBL" id="JAUQOM010000016">
    <property type="protein sequence ID" value="MDO7837128.1"/>
    <property type="molecule type" value="Genomic_DNA"/>
</dbReference>
<feature type="transmembrane region" description="Helical" evidence="1">
    <location>
        <begin position="91"/>
        <end position="110"/>
    </location>
</feature>
<feature type="transmembrane region" description="Helical" evidence="1">
    <location>
        <begin position="116"/>
        <end position="134"/>
    </location>
</feature>
<feature type="transmembrane region" description="Helical" evidence="1">
    <location>
        <begin position="273"/>
        <end position="297"/>
    </location>
</feature>
<reference evidence="2" key="1">
    <citation type="submission" date="2023-07" db="EMBL/GenBank/DDBJ databases">
        <title>Bacterial whole genome sequence for Sphingobium sp. HBC34.</title>
        <authorList>
            <person name="Le V."/>
            <person name="Ko S.-R."/>
            <person name="Ahn C.-Y."/>
            <person name="Oh H.-M."/>
        </authorList>
    </citation>
    <scope>NUCLEOTIDE SEQUENCE</scope>
    <source>
        <strain evidence="2">HBC34</strain>
    </source>
</reference>
<feature type="transmembrane region" description="Helical" evidence="1">
    <location>
        <begin position="309"/>
        <end position="327"/>
    </location>
</feature>
<keyword evidence="3" id="KW-1185">Reference proteome</keyword>
<accession>A0ABT8ZSQ9</accession>
<gene>
    <name evidence="2" type="ORF">Q4610_18955</name>
</gene>
<proteinExistence type="predicted"/>
<dbReference type="Pfam" id="PF05940">
    <property type="entry name" value="NnrS"/>
    <property type="match status" value="1"/>
</dbReference>